<dbReference type="InterPro" id="IPR032710">
    <property type="entry name" value="NTF2-like_dom_sf"/>
</dbReference>
<dbReference type="SUPFAM" id="SSF54427">
    <property type="entry name" value="NTF2-like"/>
    <property type="match status" value="1"/>
</dbReference>
<evidence type="ECO:0008006" key="3">
    <source>
        <dbReference type="Google" id="ProtNLM"/>
    </source>
</evidence>
<gene>
    <name evidence="1" type="ORF">SAMN02745975_03262</name>
</gene>
<dbReference type="RefSeq" id="WP_110942271.1">
    <property type="nucleotide sequence ID" value="NZ_FQZV01000054.1"/>
</dbReference>
<name>A0A1M6NC90_9FIRM</name>
<dbReference type="EMBL" id="FQZV01000054">
    <property type="protein sequence ID" value="SHJ93319.1"/>
    <property type="molecule type" value="Genomic_DNA"/>
</dbReference>
<dbReference type="STRING" id="1121919.SAMN02745975_03262"/>
<dbReference type="OrthoDB" id="57539at2"/>
<evidence type="ECO:0000313" key="1">
    <source>
        <dbReference type="EMBL" id="SHJ93319.1"/>
    </source>
</evidence>
<accession>A0A1M6NC90</accession>
<evidence type="ECO:0000313" key="2">
    <source>
        <dbReference type="Proteomes" id="UP000184536"/>
    </source>
</evidence>
<reference evidence="2" key="1">
    <citation type="submission" date="2016-11" db="EMBL/GenBank/DDBJ databases">
        <authorList>
            <person name="Varghese N."/>
            <person name="Submissions S."/>
        </authorList>
    </citation>
    <scope>NUCLEOTIDE SEQUENCE [LARGE SCALE GENOMIC DNA]</scope>
    <source>
        <strain evidence="2">DSM 17957</strain>
    </source>
</reference>
<dbReference type="Proteomes" id="UP000184536">
    <property type="component" value="Unassembled WGS sequence"/>
</dbReference>
<organism evidence="1 2">
    <name type="scientific">Geosporobacter subterraneus DSM 17957</name>
    <dbReference type="NCBI Taxonomy" id="1121919"/>
    <lineage>
        <taxon>Bacteria</taxon>
        <taxon>Bacillati</taxon>
        <taxon>Bacillota</taxon>
        <taxon>Clostridia</taxon>
        <taxon>Peptostreptococcales</taxon>
        <taxon>Thermotaleaceae</taxon>
        <taxon>Geosporobacter</taxon>
    </lineage>
</organism>
<dbReference type="PROSITE" id="PS51257">
    <property type="entry name" value="PROKAR_LIPOPROTEIN"/>
    <property type="match status" value="1"/>
</dbReference>
<sequence length="376" mass="44155">MIKRKFSGVLFFIIILLLFGCGNQDQKVKQEITALIQAQETAVRQKDMEGYMDTIVSQDDTYRAEKNSWMRDILLNDIEEYKLKVRSIELIHKNEAKVQIQQQYTYNGEAYQVQFPLRLVRENQQWRDGDLFFETIDTENFQIQYFSPSKKYAAMIAEVCEAARQNIINRFGEDLQDRTFIKLYQDRELLRQSVKLSFQWQFAGWYEYPESIKTSEFPDTETYRMIIEHELLHKLTIQASNNNLPYWFSEGLAVYYANIPNEPEEDYTKERYLSNYGEDALTIGLLENINLETLVEDREISNYYDSSGMIVKFMVERFGPEKVKAVVKALGQYPYQAGTGAEVNQGAVERFREVLPKTLGVTVEELDMAWQKSLQQ</sequence>
<protein>
    <recommendedName>
        <fullName evidence="3">Peptidase MA superfamily protein</fullName>
    </recommendedName>
</protein>
<dbReference type="AlphaFoldDB" id="A0A1M6NC90"/>
<proteinExistence type="predicted"/>
<keyword evidence="2" id="KW-1185">Reference proteome</keyword>